<proteinExistence type="predicted"/>
<dbReference type="AlphaFoldDB" id="A0A8X6GRI3"/>
<comment type="caution">
    <text evidence="1">The sequence shown here is derived from an EMBL/GenBank/DDBJ whole genome shotgun (WGS) entry which is preliminary data.</text>
</comment>
<protein>
    <submittedName>
        <fullName evidence="1">RNase H domain-containing protein</fullName>
    </submittedName>
</protein>
<organism evidence="1 2">
    <name type="scientific">Trichonephila clavata</name>
    <name type="common">Joro spider</name>
    <name type="synonym">Nephila clavata</name>
    <dbReference type="NCBI Taxonomy" id="2740835"/>
    <lineage>
        <taxon>Eukaryota</taxon>
        <taxon>Metazoa</taxon>
        <taxon>Ecdysozoa</taxon>
        <taxon>Arthropoda</taxon>
        <taxon>Chelicerata</taxon>
        <taxon>Arachnida</taxon>
        <taxon>Araneae</taxon>
        <taxon>Araneomorphae</taxon>
        <taxon>Entelegynae</taxon>
        <taxon>Araneoidea</taxon>
        <taxon>Nephilidae</taxon>
        <taxon>Trichonephila</taxon>
    </lineage>
</organism>
<dbReference type="EMBL" id="BMAO01023353">
    <property type="protein sequence ID" value="GFQ88123.1"/>
    <property type="molecule type" value="Genomic_DNA"/>
</dbReference>
<evidence type="ECO:0000313" key="1">
    <source>
        <dbReference type="EMBL" id="GFQ88123.1"/>
    </source>
</evidence>
<dbReference type="Proteomes" id="UP000887116">
    <property type="component" value="Unassembled WGS sequence"/>
</dbReference>
<gene>
    <name evidence="1" type="primary">AVEN_232105_1</name>
    <name evidence="1" type="ORF">TNCT_67921</name>
</gene>
<accession>A0A8X6GRI3</accession>
<reference evidence="1" key="1">
    <citation type="submission" date="2020-07" db="EMBL/GenBank/DDBJ databases">
        <title>Multicomponent nature underlies the extraordinary mechanical properties of spider dragline silk.</title>
        <authorList>
            <person name="Kono N."/>
            <person name="Nakamura H."/>
            <person name="Mori M."/>
            <person name="Yoshida Y."/>
            <person name="Ohtoshi R."/>
            <person name="Malay A.D."/>
            <person name="Moran D.A.P."/>
            <person name="Tomita M."/>
            <person name="Numata K."/>
            <person name="Arakawa K."/>
        </authorList>
    </citation>
    <scope>NUCLEOTIDE SEQUENCE</scope>
</reference>
<keyword evidence="2" id="KW-1185">Reference proteome</keyword>
<sequence length="110" mass="12694">MIQMQCILSHMNLKCNDIADDLKKGGTSRTHIIEEPLSYLELHLKCKAIIIFSWKQPPLHPLYLNQFSEASISFKGDTIDKTTFARCVNGALKVPQILPWCQYFYNLHQV</sequence>
<evidence type="ECO:0000313" key="2">
    <source>
        <dbReference type="Proteomes" id="UP000887116"/>
    </source>
</evidence>
<name>A0A8X6GRI3_TRICU</name>